<feature type="domain" description="Acyl-CoA oxidase/dehydrogenase middle" evidence="9">
    <location>
        <begin position="174"/>
        <end position="270"/>
    </location>
</feature>
<feature type="region of interest" description="Disordered" evidence="7">
    <location>
        <begin position="626"/>
        <end position="648"/>
    </location>
</feature>
<evidence type="ECO:0000256" key="6">
    <source>
        <dbReference type="RuleBase" id="RU362125"/>
    </source>
</evidence>
<evidence type="ECO:0000259" key="8">
    <source>
        <dbReference type="Pfam" id="PF00441"/>
    </source>
</evidence>
<evidence type="ECO:0000259" key="9">
    <source>
        <dbReference type="Pfam" id="PF02770"/>
    </source>
</evidence>
<dbReference type="Gene3D" id="2.40.110.10">
    <property type="entry name" value="Butyryl-CoA Dehydrogenase, subunit A, domain 2"/>
    <property type="match status" value="1"/>
</dbReference>
<evidence type="ECO:0000256" key="7">
    <source>
        <dbReference type="SAM" id="MobiDB-lite"/>
    </source>
</evidence>
<feature type="domain" description="Acyl-CoA dehydrogenase/oxidase N-terminal" evidence="10">
    <location>
        <begin position="64"/>
        <end position="169"/>
    </location>
</feature>
<proteinExistence type="inferred from homology"/>
<evidence type="ECO:0000256" key="5">
    <source>
        <dbReference type="ARBA" id="ARBA00023002"/>
    </source>
</evidence>
<dbReference type="Gene3D" id="1.10.540.10">
    <property type="entry name" value="Acyl-CoA dehydrogenase/oxidase, N-terminal domain"/>
    <property type="match status" value="1"/>
</dbReference>
<dbReference type="InterPro" id="IPR037069">
    <property type="entry name" value="AcylCoA_DH/ox_N_sf"/>
</dbReference>
<evidence type="ECO:0000256" key="4">
    <source>
        <dbReference type="ARBA" id="ARBA00022827"/>
    </source>
</evidence>
<dbReference type="Proteomes" id="UP001501637">
    <property type="component" value="Unassembled WGS sequence"/>
</dbReference>
<dbReference type="Pfam" id="PF02771">
    <property type="entry name" value="Acyl-CoA_dh_N"/>
    <property type="match status" value="1"/>
</dbReference>
<dbReference type="InterPro" id="IPR013786">
    <property type="entry name" value="AcylCoA_DH/ox_N"/>
</dbReference>
<dbReference type="Gene3D" id="1.20.140.10">
    <property type="entry name" value="Butyryl-CoA Dehydrogenase, subunit A, domain 3"/>
    <property type="match status" value="2"/>
</dbReference>
<evidence type="ECO:0000313" key="11">
    <source>
        <dbReference type="EMBL" id="GAA3080522.1"/>
    </source>
</evidence>
<keyword evidence="12" id="KW-1185">Reference proteome</keyword>
<evidence type="ECO:0000313" key="12">
    <source>
        <dbReference type="Proteomes" id="UP001501637"/>
    </source>
</evidence>
<dbReference type="InterPro" id="IPR009075">
    <property type="entry name" value="AcylCo_DH/oxidase_C"/>
</dbReference>
<evidence type="ECO:0000256" key="2">
    <source>
        <dbReference type="ARBA" id="ARBA00009347"/>
    </source>
</evidence>
<accession>A0ABP6M5U5</accession>
<sequence length="648" mass="70722">MSAPTPPPSGPSVTEREARQVAEAAREQDWRKPSFAKELFLGRFRLDLIHPHPLPADEDARRGEEFLAKLRDFCETKIDSARIEREAKIPDEVINGLKELGALGMKIDTKYGGLGLTQVYYNKALALVGSANPSIGALLSAHQSIGVPQPLKQFGTQEQKDEFLPRCARTDISAFLLTEPDVGSDPARLATMAVPDGDSYVLDGVKLWTTNGVVADLLVVMARVPKSDGHKGGITAFVVEAAADGITVEHRNAFMGLRGLENGVTRFHQVRVPAAHRIGPEGAGLKIALTTLNTGRLSLPAMCVGAGKWCLKIAREWSGAREQWGKPVALHEAVGAKISFIAATTFALEAVLDLSSQMADEDRNDIRIEAALAKLYGSEMGCLMADELVQIRGGRGFETAESLAARGERAVPAEQVLRDLRINRIFEGSTEIMHLLIAREAVDAHLKVAGDLIDPDKSLSDKAKAGAKAGGFYARWLPKLVTGAGQLPRSYAEFHPSGHADLSPHLRYVERTARKLARSTFYAMSRWQGKMETKQGFLGRVVDIGAELFAMSAACVRAELLRTTEDHGREAYQLADTFCRQSHIRVDELFDRLWTNTDDIDRKVVKGVLSGTYTWLESGVVDPSGEGPWIADATPGPSTRENVHRPIR</sequence>
<dbReference type="RefSeq" id="WP_344518207.1">
    <property type="nucleotide sequence ID" value="NZ_BAAAUG010000006.1"/>
</dbReference>
<dbReference type="InterPro" id="IPR050741">
    <property type="entry name" value="Acyl-CoA_dehydrogenase"/>
</dbReference>
<protein>
    <submittedName>
        <fullName evidence="11">Acyl-CoA dehydrogenase family protein</fullName>
    </submittedName>
</protein>
<evidence type="ECO:0000256" key="1">
    <source>
        <dbReference type="ARBA" id="ARBA00001974"/>
    </source>
</evidence>
<feature type="compositionally biased region" description="Pro residues" evidence="7">
    <location>
        <begin position="1"/>
        <end position="10"/>
    </location>
</feature>
<dbReference type="SUPFAM" id="SSF47203">
    <property type="entry name" value="Acyl-CoA dehydrogenase C-terminal domain-like"/>
    <property type="match status" value="1"/>
</dbReference>
<feature type="compositionally biased region" description="Basic and acidic residues" evidence="7">
    <location>
        <begin position="14"/>
        <end position="29"/>
    </location>
</feature>
<reference evidence="12" key="1">
    <citation type="journal article" date="2019" name="Int. J. Syst. Evol. Microbiol.">
        <title>The Global Catalogue of Microorganisms (GCM) 10K type strain sequencing project: providing services to taxonomists for standard genome sequencing and annotation.</title>
        <authorList>
            <consortium name="The Broad Institute Genomics Platform"/>
            <consortium name="The Broad Institute Genome Sequencing Center for Infectious Disease"/>
            <person name="Wu L."/>
            <person name="Ma J."/>
        </authorList>
    </citation>
    <scope>NUCLEOTIDE SEQUENCE [LARGE SCALE GENOMIC DNA]</scope>
    <source>
        <strain evidence="12">JCM 9092</strain>
    </source>
</reference>
<feature type="domain" description="Acyl-CoA dehydrogenase/oxidase C-terminal" evidence="8">
    <location>
        <begin position="282"/>
        <end position="440"/>
    </location>
</feature>
<dbReference type="PANTHER" id="PTHR48083">
    <property type="entry name" value="MEDIUM-CHAIN SPECIFIC ACYL-COA DEHYDROGENASE, MITOCHONDRIAL-RELATED"/>
    <property type="match status" value="1"/>
</dbReference>
<evidence type="ECO:0000259" key="10">
    <source>
        <dbReference type="Pfam" id="PF02771"/>
    </source>
</evidence>
<dbReference type="InterPro" id="IPR006091">
    <property type="entry name" value="Acyl-CoA_Oxase/DH_mid-dom"/>
</dbReference>
<dbReference type="Pfam" id="PF02770">
    <property type="entry name" value="Acyl-CoA_dh_M"/>
    <property type="match status" value="1"/>
</dbReference>
<comment type="caution">
    <text evidence="11">The sequence shown here is derived from an EMBL/GenBank/DDBJ whole genome shotgun (WGS) entry which is preliminary data.</text>
</comment>
<name>A0ABP6M5U5_9ACTN</name>
<comment type="similarity">
    <text evidence="2 6">Belongs to the acyl-CoA dehydrogenase family.</text>
</comment>
<comment type="cofactor">
    <cofactor evidence="1 6">
        <name>FAD</name>
        <dbReference type="ChEBI" id="CHEBI:57692"/>
    </cofactor>
</comment>
<feature type="region of interest" description="Disordered" evidence="7">
    <location>
        <begin position="1"/>
        <end position="29"/>
    </location>
</feature>
<dbReference type="SUPFAM" id="SSF56645">
    <property type="entry name" value="Acyl-CoA dehydrogenase NM domain-like"/>
    <property type="match status" value="1"/>
</dbReference>
<dbReference type="InterPro" id="IPR036250">
    <property type="entry name" value="AcylCo_DH-like_C"/>
</dbReference>
<dbReference type="PANTHER" id="PTHR48083:SF31">
    <property type="entry name" value="ACYL-COA DEHYDROGENASE FADE10-RELATED"/>
    <property type="match status" value="1"/>
</dbReference>
<evidence type="ECO:0000256" key="3">
    <source>
        <dbReference type="ARBA" id="ARBA00022630"/>
    </source>
</evidence>
<organism evidence="11 12">
    <name type="scientific">Streptomyces rectiviolaceus</name>
    <dbReference type="NCBI Taxonomy" id="332591"/>
    <lineage>
        <taxon>Bacteria</taxon>
        <taxon>Bacillati</taxon>
        <taxon>Actinomycetota</taxon>
        <taxon>Actinomycetes</taxon>
        <taxon>Kitasatosporales</taxon>
        <taxon>Streptomycetaceae</taxon>
        <taxon>Streptomyces</taxon>
    </lineage>
</organism>
<dbReference type="InterPro" id="IPR046373">
    <property type="entry name" value="Acyl-CoA_Oxase/DH_mid-dom_sf"/>
</dbReference>
<gene>
    <name evidence="11" type="ORF">GCM10010449_00760</name>
</gene>
<dbReference type="EMBL" id="BAAAUG010000006">
    <property type="protein sequence ID" value="GAA3080522.1"/>
    <property type="molecule type" value="Genomic_DNA"/>
</dbReference>
<dbReference type="InterPro" id="IPR009100">
    <property type="entry name" value="AcylCoA_DH/oxidase_NM_dom_sf"/>
</dbReference>
<keyword evidence="5 6" id="KW-0560">Oxidoreductase</keyword>
<keyword evidence="3 6" id="KW-0285">Flavoprotein</keyword>
<keyword evidence="4 6" id="KW-0274">FAD</keyword>
<dbReference type="Pfam" id="PF00441">
    <property type="entry name" value="Acyl-CoA_dh_1"/>
    <property type="match status" value="1"/>
</dbReference>